<dbReference type="STRING" id="1279009.ADICEAN_00879"/>
<protein>
    <submittedName>
        <fullName evidence="1">Uncharacterized protein</fullName>
    </submittedName>
</protein>
<dbReference type="EMBL" id="AODQ01000013">
    <property type="protein sequence ID" value="EMR04008.1"/>
    <property type="molecule type" value="Genomic_DNA"/>
</dbReference>
<evidence type="ECO:0000313" key="2">
    <source>
        <dbReference type="Proteomes" id="UP000011910"/>
    </source>
</evidence>
<sequence>MYPPHAWKSFLVMLLLVAAAGLGWEWYCRTRGWEISYSPL</sequence>
<comment type="caution">
    <text evidence="1">The sequence shown here is derived from an EMBL/GenBank/DDBJ whole genome shotgun (WGS) entry which is preliminary data.</text>
</comment>
<dbReference type="RefSeq" id="WP_009194281.1">
    <property type="nucleotide sequence ID" value="NZ_AODQ01000013.1"/>
</dbReference>
<organism evidence="1 2">
    <name type="scientific">Cesiribacter andamanensis AMV16</name>
    <dbReference type="NCBI Taxonomy" id="1279009"/>
    <lineage>
        <taxon>Bacteria</taxon>
        <taxon>Pseudomonadati</taxon>
        <taxon>Bacteroidota</taxon>
        <taxon>Cytophagia</taxon>
        <taxon>Cytophagales</taxon>
        <taxon>Cesiribacteraceae</taxon>
        <taxon>Cesiribacter</taxon>
    </lineage>
</organism>
<proteinExistence type="predicted"/>
<name>M7N5U8_9BACT</name>
<reference evidence="1 2" key="1">
    <citation type="journal article" date="2013" name="Genome Announc.">
        <title>Draft Genome Sequence of Cesiribacter andamanensis Strain AMV16T, Isolated from a Soil Sample from a Mud Volcano in the Andaman Islands, India.</title>
        <authorList>
            <person name="Shivaji S."/>
            <person name="Ara S."/>
            <person name="Begum Z."/>
            <person name="Srinivas T.N."/>
            <person name="Singh A."/>
            <person name="Kumar Pinnaka A."/>
        </authorList>
    </citation>
    <scope>NUCLEOTIDE SEQUENCE [LARGE SCALE GENOMIC DNA]</scope>
    <source>
        <strain evidence="1 2">AMV16</strain>
    </source>
</reference>
<keyword evidence="2" id="KW-1185">Reference proteome</keyword>
<dbReference type="Proteomes" id="UP000011910">
    <property type="component" value="Unassembled WGS sequence"/>
</dbReference>
<accession>M7N5U8</accession>
<gene>
    <name evidence="1" type="ORF">ADICEAN_00879</name>
</gene>
<evidence type="ECO:0000313" key="1">
    <source>
        <dbReference type="EMBL" id="EMR04008.1"/>
    </source>
</evidence>
<dbReference type="AlphaFoldDB" id="M7N5U8"/>